<feature type="signal peptide" evidence="1">
    <location>
        <begin position="1"/>
        <end position="24"/>
    </location>
</feature>
<organism evidence="2">
    <name type="scientific">Heliothis virescens</name>
    <name type="common">Tobacco budworm moth</name>
    <dbReference type="NCBI Taxonomy" id="7102"/>
    <lineage>
        <taxon>Eukaryota</taxon>
        <taxon>Metazoa</taxon>
        <taxon>Ecdysozoa</taxon>
        <taxon>Arthropoda</taxon>
        <taxon>Hexapoda</taxon>
        <taxon>Insecta</taxon>
        <taxon>Pterygota</taxon>
        <taxon>Neoptera</taxon>
        <taxon>Endopterygota</taxon>
        <taxon>Lepidoptera</taxon>
        <taxon>Glossata</taxon>
        <taxon>Ditrysia</taxon>
        <taxon>Noctuoidea</taxon>
        <taxon>Noctuidae</taxon>
        <taxon>Heliothinae</taxon>
        <taxon>Heliothis</taxon>
    </lineage>
</organism>
<accession>A0A2A4IWL5</accession>
<sequence length="220" mass="24767">MTSSKWCGNHIIAAMLLLSTCVTGDDEAEHRAMVKRQINSLPLVYPQGGTYKLIIGLSAPIKAEDYISLAFAANFQYQYVEFTNITQLSQYYFIKTVSREQREAEIAARRDERLTFYTAVADMLKSKGMNGDECVFRAICEAAQYPVEEEGLVGEILHILLTPDYGKTPFDDKDEDLQYLMGSYYDAATAGRQMFNCASIYSGCPEGQGLMEMFSILRDE</sequence>
<dbReference type="Pfam" id="PF07841">
    <property type="entry name" value="DM4_12"/>
    <property type="match status" value="1"/>
</dbReference>
<keyword evidence="1" id="KW-0732">Signal</keyword>
<dbReference type="SMART" id="SM00718">
    <property type="entry name" value="DM4_12"/>
    <property type="match status" value="1"/>
</dbReference>
<comment type="caution">
    <text evidence="2">The sequence shown here is derived from an EMBL/GenBank/DDBJ whole genome shotgun (WGS) entry which is preliminary data.</text>
</comment>
<evidence type="ECO:0000313" key="2">
    <source>
        <dbReference type="EMBL" id="PCG64357.1"/>
    </source>
</evidence>
<protein>
    <submittedName>
        <fullName evidence="2">Uncharacterized protein</fullName>
    </submittedName>
</protein>
<evidence type="ECO:0000256" key="1">
    <source>
        <dbReference type="SAM" id="SignalP"/>
    </source>
</evidence>
<dbReference type="EMBL" id="NWSH01005203">
    <property type="protein sequence ID" value="PCG64357.1"/>
    <property type="molecule type" value="Genomic_DNA"/>
</dbReference>
<feature type="chain" id="PRO_5012494957" evidence="1">
    <location>
        <begin position="25"/>
        <end position="220"/>
    </location>
</feature>
<reference evidence="2" key="1">
    <citation type="submission" date="2017-09" db="EMBL/GenBank/DDBJ databases">
        <title>Contemporary evolution of a Lepidopteran species, Heliothis virescens, in response to modern agricultural practices.</title>
        <authorList>
            <person name="Fritz M.L."/>
            <person name="Deyonke A.M."/>
            <person name="Papanicolaou A."/>
            <person name="Micinski S."/>
            <person name="Westbrook J."/>
            <person name="Gould F."/>
        </authorList>
    </citation>
    <scope>NUCLEOTIDE SEQUENCE [LARGE SCALE GENOMIC DNA]</scope>
    <source>
        <strain evidence="2">HvINT-</strain>
        <tissue evidence="2">Whole body</tissue>
    </source>
</reference>
<proteinExistence type="predicted"/>
<gene>
    <name evidence="2" type="ORF">B5V51_10791</name>
</gene>
<dbReference type="InterPro" id="IPR006631">
    <property type="entry name" value="DM4_12"/>
</dbReference>
<dbReference type="PANTHER" id="PTHR21398">
    <property type="entry name" value="AGAP007094-PA"/>
    <property type="match status" value="1"/>
</dbReference>
<dbReference type="PANTHER" id="PTHR21398:SF11">
    <property type="entry name" value="HDC15381-RELATED"/>
    <property type="match status" value="1"/>
</dbReference>
<name>A0A2A4IWL5_HELVI</name>
<dbReference type="AlphaFoldDB" id="A0A2A4IWL5"/>